<dbReference type="Pfam" id="PF07690">
    <property type="entry name" value="MFS_1"/>
    <property type="match status" value="1"/>
</dbReference>
<protein>
    <recommendedName>
        <fullName evidence="9">MFS transporter</fullName>
    </recommendedName>
</protein>
<keyword evidence="5 6" id="KW-0472">Membrane</keyword>
<dbReference type="InterPro" id="IPR036259">
    <property type="entry name" value="MFS_trans_sf"/>
</dbReference>
<keyword evidence="3 6" id="KW-0812">Transmembrane</keyword>
<reference evidence="7 8" key="1">
    <citation type="submission" date="2019-07" db="EMBL/GenBank/DDBJ databases">
        <title>Whole genome shotgun sequence of Deinococcus cellulosilyticus NBRC 106333.</title>
        <authorList>
            <person name="Hosoyama A."/>
            <person name="Uohara A."/>
            <person name="Ohji S."/>
            <person name="Ichikawa N."/>
        </authorList>
    </citation>
    <scope>NUCLEOTIDE SEQUENCE [LARGE SCALE GENOMIC DNA]</scope>
    <source>
        <strain evidence="7 8">NBRC 106333</strain>
    </source>
</reference>
<feature type="transmembrane region" description="Helical" evidence="6">
    <location>
        <begin position="289"/>
        <end position="309"/>
    </location>
</feature>
<dbReference type="Gene3D" id="1.20.1250.20">
    <property type="entry name" value="MFS general substrate transporter like domains"/>
    <property type="match status" value="1"/>
</dbReference>
<keyword evidence="4 6" id="KW-1133">Transmembrane helix</keyword>
<evidence type="ECO:0000256" key="1">
    <source>
        <dbReference type="ARBA" id="ARBA00004651"/>
    </source>
</evidence>
<name>A0A511MV12_DEIC1</name>
<feature type="transmembrane region" description="Helical" evidence="6">
    <location>
        <begin position="84"/>
        <end position="112"/>
    </location>
</feature>
<dbReference type="GO" id="GO:0005886">
    <property type="term" value="C:plasma membrane"/>
    <property type="evidence" value="ECO:0007669"/>
    <property type="project" value="UniProtKB-SubCell"/>
</dbReference>
<dbReference type="PANTHER" id="PTHR23513">
    <property type="entry name" value="INTEGRAL MEMBRANE EFFLUX PROTEIN-RELATED"/>
    <property type="match status" value="1"/>
</dbReference>
<dbReference type="SUPFAM" id="SSF103473">
    <property type="entry name" value="MFS general substrate transporter"/>
    <property type="match status" value="1"/>
</dbReference>
<comment type="caution">
    <text evidence="7">The sequence shown here is derived from an EMBL/GenBank/DDBJ whole genome shotgun (WGS) entry which is preliminary data.</text>
</comment>
<accession>A0A511MV12</accession>
<organism evidence="7 8">
    <name type="scientific">Deinococcus cellulosilyticus (strain DSM 18568 / NBRC 106333 / KACC 11606 / 5516J-15)</name>
    <dbReference type="NCBI Taxonomy" id="1223518"/>
    <lineage>
        <taxon>Bacteria</taxon>
        <taxon>Thermotogati</taxon>
        <taxon>Deinococcota</taxon>
        <taxon>Deinococci</taxon>
        <taxon>Deinococcales</taxon>
        <taxon>Deinococcaceae</taxon>
        <taxon>Deinococcus</taxon>
    </lineage>
</organism>
<evidence type="ECO:0000256" key="5">
    <source>
        <dbReference type="ARBA" id="ARBA00023136"/>
    </source>
</evidence>
<gene>
    <name evidence="7" type="ORF">DC3_00540</name>
</gene>
<evidence type="ECO:0000256" key="3">
    <source>
        <dbReference type="ARBA" id="ARBA00022692"/>
    </source>
</evidence>
<dbReference type="AlphaFoldDB" id="A0A511MV12"/>
<dbReference type="EMBL" id="BJXB01000001">
    <property type="protein sequence ID" value="GEM44419.1"/>
    <property type="molecule type" value="Genomic_DNA"/>
</dbReference>
<evidence type="ECO:0000313" key="8">
    <source>
        <dbReference type="Proteomes" id="UP000321306"/>
    </source>
</evidence>
<comment type="subcellular location">
    <subcellularLocation>
        <location evidence="1">Cell membrane</location>
        <topology evidence="1">Multi-pass membrane protein</topology>
    </subcellularLocation>
</comment>
<feature type="transmembrane region" description="Helical" evidence="6">
    <location>
        <begin position="124"/>
        <end position="145"/>
    </location>
</feature>
<evidence type="ECO:0000256" key="4">
    <source>
        <dbReference type="ARBA" id="ARBA00022989"/>
    </source>
</evidence>
<evidence type="ECO:0000256" key="2">
    <source>
        <dbReference type="ARBA" id="ARBA00022475"/>
    </source>
</evidence>
<evidence type="ECO:0008006" key="9">
    <source>
        <dbReference type="Google" id="ProtNLM"/>
    </source>
</evidence>
<proteinExistence type="predicted"/>
<feature type="transmembrane region" description="Helical" evidence="6">
    <location>
        <begin position="265"/>
        <end position="283"/>
    </location>
</feature>
<evidence type="ECO:0000256" key="6">
    <source>
        <dbReference type="SAM" id="Phobius"/>
    </source>
</evidence>
<feature type="transmembrane region" description="Helical" evidence="6">
    <location>
        <begin position="61"/>
        <end position="78"/>
    </location>
</feature>
<dbReference type="Proteomes" id="UP000321306">
    <property type="component" value="Unassembled WGS sequence"/>
</dbReference>
<feature type="transmembrane region" description="Helical" evidence="6">
    <location>
        <begin position="235"/>
        <end position="256"/>
    </location>
</feature>
<dbReference type="PANTHER" id="PTHR23513:SF11">
    <property type="entry name" value="STAPHYLOFERRIN A TRANSPORTER"/>
    <property type="match status" value="1"/>
</dbReference>
<keyword evidence="8" id="KW-1185">Reference proteome</keyword>
<evidence type="ECO:0000313" key="7">
    <source>
        <dbReference type="EMBL" id="GEM44419.1"/>
    </source>
</evidence>
<feature type="transmembrane region" description="Helical" evidence="6">
    <location>
        <begin position="194"/>
        <end position="215"/>
    </location>
</feature>
<sequence length="378" mass="39678">MYLSSLTFSTLSDAATVVVLPYLVLPHAGTQGLGWVLSASTLPRFFAPLLGTLADRMHLKLPLVVVLLLRALLLIGVAQGSEHLWWVCVAGAINGLLATFSGTASSALVPALAGEDRLKQANTLLTGISMGLPLAGYGLAGMLMGHMEPSMLLFGCAGLTLLAVVPLLFMAFPERQSSVPVHFMLDLKQGLFELFRLQGSVVLMLLSGMLNLMLASLNTLMPGHFVDLGLGAKGYGWFEAGISVGALLGMVLSGLLPQKHMSKQLIAGATLMGIAAPLCWLNLTPVWLGAAGMLGTGLSLLEIAAVTALQLMLPAEHRAKSFGVIMGINSLCLSGAGLISPLFAPLPYLLGMGLLVLVLGWLRGLQQEHMPLKPTSPS</sequence>
<dbReference type="InterPro" id="IPR011701">
    <property type="entry name" value="MFS"/>
</dbReference>
<feature type="transmembrane region" description="Helical" evidence="6">
    <location>
        <begin position="151"/>
        <end position="173"/>
    </location>
</feature>
<dbReference type="CDD" id="cd06173">
    <property type="entry name" value="MFS_MefA_like"/>
    <property type="match status" value="1"/>
</dbReference>
<feature type="transmembrane region" description="Helical" evidence="6">
    <location>
        <begin position="346"/>
        <end position="365"/>
    </location>
</feature>
<keyword evidence="2" id="KW-1003">Cell membrane</keyword>
<feature type="transmembrane region" description="Helical" evidence="6">
    <location>
        <begin position="321"/>
        <end position="340"/>
    </location>
</feature>
<dbReference type="GO" id="GO:0022857">
    <property type="term" value="F:transmembrane transporter activity"/>
    <property type="evidence" value="ECO:0007669"/>
    <property type="project" value="InterPro"/>
</dbReference>